<accession>A0A5B7JDS2</accession>
<protein>
    <submittedName>
        <fullName evidence="1">LanC-like protein 3</fullName>
    </submittedName>
</protein>
<sequence length="79" mass="8366">MEESKAYLNKFTALAPILIPVDWLSCGGDEFLVGRAGYLAGVLWLRTKLGGKVAAFILGNAGTYAVSAVVSKELGEFLS</sequence>
<keyword evidence="2" id="KW-1185">Reference proteome</keyword>
<proteinExistence type="predicted"/>
<dbReference type="OrthoDB" id="10257263at2759"/>
<dbReference type="GO" id="GO:0005975">
    <property type="term" value="P:carbohydrate metabolic process"/>
    <property type="evidence" value="ECO:0007669"/>
    <property type="project" value="InterPro"/>
</dbReference>
<evidence type="ECO:0000313" key="2">
    <source>
        <dbReference type="Proteomes" id="UP000324222"/>
    </source>
</evidence>
<name>A0A5B7JDS2_PORTR</name>
<dbReference type="EMBL" id="VSRR010104731">
    <property type="protein sequence ID" value="MPC96121.1"/>
    <property type="molecule type" value="Genomic_DNA"/>
</dbReference>
<dbReference type="Gene3D" id="1.50.10.10">
    <property type="match status" value="1"/>
</dbReference>
<comment type="caution">
    <text evidence="1">The sequence shown here is derived from an EMBL/GenBank/DDBJ whole genome shotgun (WGS) entry which is preliminary data.</text>
</comment>
<dbReference type="AlphaFoldDB" id="A0A5B7JDS2"/>
<dbReference type="Proteomes" id="UP000324222">
    <property type="component" value="Unassembled WGS sequence"/>
</dbReference>
<reference evidence="1 2" key="1">
    <citation type="submission" date="2019-05" db="EMBL/GenBank/DDBJ databases">
        <title>Another draft genome of Portunus trituberculatus and its Hox gene families provides insights of decapod evolution.</title>
        <authorList>
            <person name="Jeong J.-H."/>
            <person name="Song I."/>
            <person name="Kim S."/>
            <person name="Choi T."/>
            <person name="Kim D."/>
            <person name="Ryu S."/>
            <person name="Kim W."/>
        </authorList>
    </citation>
    <scope>NUCLEOTIDE SEQUENCE [LARGE SCALE GENOMIC DNA]</scope>
    <source>
        <tissue evidence="1">Muscle</tissue>
    </source>
</reference>
<organism evidence="1 2">
    <name type="scientific">Portunus trituberculatus</name>
    <name type="common">Swimming crab</name>
    <name type="synonym">Neptunus trituberculatus</name>
    <dbReference type="NCBI Taxonomy" id="210409"/>
    <lineage>
        <taxon>Eukaryota</taxon>
        <taxon>Metazoa</taxon>
        <taxon>Ecdysozoa</taxon>
        <taxon>Arthropoda</taxon>
        <taxon>Crustacea</taxon>
        <taxon>Multicrustacea</taxon>
        <taxon>Malacostraca</taxon>
        <taxon>Eumalacostraca</taxon>
        <taxon>Eucarida</taxon>
        <taxon>Decapoda</taxon>
        <taxon>Pleocyemata</taxon>
        <taxon>Brachyura</taxon>
        <taxon>Eubrachyura</taxon>
        <taxon>Portunoidea</taxon>
        <taxon>Portunidae</taxon>
        <taxon>Portuninae</taxon>
        <taxon>Portunus</taxon>
    </lineage>
</organism>
<gene>
    <name evidence="1" type="primary">LANCL3</name>
    <name evidence="1" type="ORF">E2C01_091362</name>
</gene>
<dbReference type="InterPro" id="IPR012341">
    <property type="entry name" value="6hp_glycosidase-like_sf"/>
</dbReference>
<evidence type="ECO:0000313" key="1">
    <source>
        <dbReference type="EMBL" id="MPC96121.1"/>
    </source>
</evidence>